<keyword evidence="1" id="KW-0175">Coiled coil</keyword>
<dbReference type="CDD" id="cd18799">
    <property type="entry name" value="SF2_C_EcoAI-like"/>
    <property type="match status" value="1"/>
</dbReference>
<dbReference type="GO" id="GO:0005524">
    <property type="term" value="F:ATP binding"/>
    <property type="evidence" value="ECO:0007669"/>
    <property type="project" value="UniProtKB-KW"/>
</dbReference>
<evidence type="ECO:0000313" key="5">
    <source>
        <dbReference type="Proteomes" id="UP000007845"/>
    </source>
</evidence>
<dbReference type="InterPro" id="IPR006935">
    <property type="entry name" value="Helicase/UvrB_N"/>
</dbReference>
<protein>
    <submittedName>
        <fullName evidence="4">Type I site-specific deoxyribonuclease</fullName>
    </submittedName>
</protein>
<dbReference type="InterPro" id="IPR014001">
    <property type="entry name" value="Helicase_ATP-bd"/>
</dbReference>
<dbReference type="RefSeq" id="WP_014321200.1">
    <property type="nucleotide sequence ID" value="NC_016803.1"/>
</dbReference>
<dbReference type="PANTHER" id="PTHR47396:SF1">
    <property type="entry name" value="ATP-DEPENDENT HELICASE IRC3-RELATED"/>
    <property type="match status" value="1"/>
</dbReference>
<name>F0JFU4_9BACT</name>
<dbReference type="GO" id="GO:0003677">
    <property type="term" value="F:DNA binding"/>
    <property type="evidence" value="ECO:0007669"/>
    <property type="project" value="UniProtKB-KW"/>
</dbReference>
<dbReference type="Pfam" id="PF08463">
    <property type="entry name" value="EcoEI_R_C"/>
    <property type="match status" value="1"/>
</dbReference>
<accession>F0JFU4</accession>
<dbReference type="SMART" id="SM00487">
    <property type="entry name" value="DEXDc"/>
    <property type="match status" value="1"/>
</dbReference>
<dbReference type="Pfam" id="PF13643">
    <property type="entry name" value="DUF4145"/>
    <property type="match status" value="1"/>
</dbReference>
<gene>
    <name evidence="4" type="ORF">DND132_0556</name>
</gene>
<dbReference type="SUPFAM" id="SSF52540">
    <property type="entry name" value="P-loop containing nucleoside triphosphate hydrolases"/>
    <property type="match status" value="1"/>
</dbReference>
<dbReference type="CDD" id="cd18032">
    <property type="entry name" value="DEXHc_RE_I_III_res"/>
    <property type="match status" value="1"/>
</dbReference>
<dbReference type="Gene3D" id="3.40.50.300">
    <property type="entry name" value="P-loop containing nucleotide triphosphate hydrolases"/>
    <property type="match status" value="2"/>
</dbReference>
<evidence type="ECO:0000256" key="1">
    <source>
        <dbReference type="SAM" id="Coils"/>
    </source>
</evidence>
<dbReference type="STRING" id="641491.DND132_0556"/>
<dbReference type="PROSITE" id="PS51194">
    <property type="entry name" value="HELICASE_CTER"/>
    <property type="match status" value="1"/>
</dbReference>
<dbReference type="InterPro" id="IPR027417">
    <property type="entry name" value="P-loop_NTPase"/>
</dbReference>
<dbReference type="InterPro" id="IPR013670">
    <property type="entry name" value="EcoEI_R_C_dom"/>
</dbReference>
<reference evidence="4 5" key="1">
    <citation type="journal article" date="2011" name="J. Bacteriol.">
        <title>Genome sequence of the mercury-methylating strain Desulfovibrio desulfuricans ND132.</title>
        <authorList>
            <person name="Brown S.D."/>
            <person name="Gilmour C.C."/>
            <person name="Kucken A.M."/>
            <person name="Wall J.D."/>
            <person name="Elias D.A."/>
            <person name="Brandt C.C."/>
            <person name="Podar M."/>
            <person name="Chertkov O."/>
            <person name="Held B."/>
            <person name="Bruce D.C."/>
            <person name="Detter J.C."/>
            <person name="Tapia R."/>
            <person name="Han C.S."/>
            <person name="Goodwin L.A."/>
            <person name="Cheng J.F."/>
            <person name="Pitluck S."/>
            <person name="Woyke T."/>
            <person name="Mikhailova N."/>
            <person name="Ivanova N.N."/>
            <person name="Han J."/>
            <person name="Lucas S."/>
            <person name="Lapidus A.L."/>
            <person name="Land M.L."/>
            <person name="Hauser L.J."/>
            <person name="Palumbo A.V."/>
        </authorList>
    </citation>
    <scope>NUCLEOTIDE SEQUENCE [LARGE SCALE GENOMIC DNA]</scope>
    <source>
        <strain evidence="4 5">ND132</strain>
    </source>
</reference>
<dbReference type="HOGENOM" id="CLU_007363_0_0_7"/>
<dbReference type="Pfam" id="PF04851">
    <property type="entry name" value="ResIII"/>
    <property type="match status" value="1"/>
</dbReference>
<dbReference type="InterPro" id="IPR001650">
    <property type="entry name" value="Helicase_C-like"/>
</dbReference>
<dbReference type="Pfam" id="PF04313">
    <property type="entry name" value="HSDR_N"/>
    <property type="match status" value="1"/>
</dbReference>
<feature type="coiled-coil region" evidence="1">
    <location>
        <begin position="151"/>
        <end position="217"/>
    </location>
</feature>
<evidence type="ECO:0000259" key="2">
    <source>
        <dbReference type="PROSITE" id="PS51192"/>
    </source>
</evidence>
<dbReference type="NCBIfam" id="NF008521">
    <property type="entry name" value="PRK11448.1"/>
    <property type="match status" value="1"/>
</dbReference>
<dbReference type="AlphaFoldDB" id="F0JFU4"/>
<keyword evidence="5" id="KW-1185">Reference proteome</keyword>
<dbReference type="GO" id="GO:0009307">
    <property type="term" value="P:DNA restriction-modification system"/>
    <property type="evidence" value="ECO:0007669"/>
    <property type="project" value="UniProtKB-KW"/>
</dbReference>
<dbReference type="eggNOG" id="COG4096">
    <property type="taxonomic scope" value="Bacteria"/>
</dbReference>
<dbReference type="Pfam" id="PF00271">
    <property type="entry name" value="Helicase_C"/>
    <property type="match status" value="1"/>
</dbReference>
<dbReference type="REBASE" id="45671">
    <property type="entry name" value="Dde132ORF555P"/>
</dbReference>
<dbReference type="KEGG" id="ddn:DND132_0556"/>
<dbReference type="Proteomes" id="UP000007845">
    <property type="component" value="Chromosome"/>
</dbReference>
<evidence type="ECO:0000259" key="3">
    <source>
        <dbReference type="PROSITE" id="PS51194"/>
    </source>
</evidence>
<dbReference type="PANTHER" id="PTHR47396">
    <property type="entry name" value="TYPE I RESTRICTION ENZYME ECOKI R PROTEIN"/>
    <property type="match status" value="1"/>
</dbReference>
<sequence>MDRTSDTIQSPNFWFLAEHDELLLKCAAQAERLVFADPNAALFKVRLFGELLTKQVAVRSAVPIYEGDTALRIIRRLDDEGLLTPKINQVLHILRKAGNVAAHELEGEPQHALDALRFARILAIWFHRSFGEDKAFDPGPFLPPAKPQQADDALAEELGRLRRQLAETEQAQQEAQQRAEEAYQQLSTTEALLRETEQQQTQENARFAERLGELQRQTAEKSQDEINLTKATIKTVAEDAVDLDEADTRKLIDDQLRDAGWEADTQRITFKAGVRPQKGRNLAIAEWPTATGPADYVLFVGITPVATVEAKRKRVDVSAAIKQAQRYSKGYVIKGEERLPEGEPWDDHIVPFLLSSNGRPFLKQVRTKSGIWFRDARVPTNLARPLTAWPTPQGLIELLGQDIPEADETLAKDSSDYLDLRYYQHEAIRAIEDAIAKGERNILTAMATGTGKTRTCIGLVYRLCKAKRFRRVLFLVDRTSLGEQTADAFKDFRLESHQTFNDIYDVKELGDIKPDKDTRLQIATIQGMIKRLLFSSEGEQPLPVDQYDCVIVDECHRGYNLDKDMSEAELTFRSERDYISKYSRVLDHFDAVRIGLTATPALHTTELFGEPVYTYSYRQAVIDGYLVDHEPPIRIVTRLAEDGITWKAGEEIEVLDMKSGEIDTWNLDDEVSVEIEEFNKRVITEPFNKVVCECLAKHLDPTFDGKTLIFCATDSHADMVVDLLKQAFADQYGSVDDDAIVKITGTADKPLGLIRHFKNEKMPNVVVTVDLLTTGIDVPKITNLVFLRRVRSRILYEQMMGRATRLCDEIGKECFRIFDAVDMYSAIQDYSTMKPVVQNPSVTFDQLIKELEEAEADDVRKTVIDQFRAKFQRKKRLLEGDALEKFTTITGDDTEQFAQKLAETDLQATSRMLTSLQGLGAFLDNLRMRKRPKQLISHHDDEVLREERGYGDSVKPKDYLDAFRQYIDTHKNDVAAIKVVLQRPRDLTRQQLRELKLLLDEQGYSEVKLRTAWRDATNQDIAASIIGFIRQLALGSPLVPYQKRVERAMERILASRPWTDPQRKWLERIGAQMLEETIVDRDALNSGQFKADGGFRRLDRVFDGQLEEVLGELNDALWQDAG</sequence>
<dbReference type="InterPro" id="IPR025285">
    <property type="entry name" value="DUF4145"/>
</dbReference>
<feature type="domain" description="Helicase ATP-binding" evidence="2">
    <location>
        <begin position="433"/>
        <end position="618"/>
    </location>
</feature>
<proteinExistence type="predicted"/>
<dbReference type="PROSITE" id="PS51192">
    <property type="entry name" value="HELICASE_ATP_BIND_1"/>
    <property type="match status" value="1"/>
</dbReference>
<dbReference type="InterPro" id="IPR007409">
    <property type="entry name" value="Restrct_endonuc_type1_HsdR_N"/>
</dbReference>
<organism evidence="4 5">
    <name type="scientific">Pseudodesulfovibrio mercurii</name>
    <dbReference type="NCBI Taxonomy" id="641491"/>
    <lineage>
        <taxon>Bacteria</taxon>
        <taxon>Pseudomonadati</taxon>
        <taxon>Thermodesulfobacteriota</taxon>
        <taxon>Desulfovibrionia</taxon>
        <taxon>Desulfovibrionales</taxon>
        <taxon>Desulfovibrionaceae</taxon>
    </lineage>
</organism>
<dbReference type="SMART" id="SM00490">
    <property type="entry name" value="HELICc"/>
    <property type="match status" value="1"/>
</dbReference>
<dbReference type="GO" id="GO:0009035">
    <property type="term" value="F:type I site-specific deoxyribonuclease activity"/>
    <property type="evidence" value="ECO:0007669"/>
    <property type="project" value="UniProtKB-EC"/>
</dbReference>
<dbReference type="Gene3D" id="3.90.1570.30">
    <property type="match status" value="1"/>
</dbReference>
<dbReference type="SMR" id="F0JFU4"/>
<dbReference type="InterPro" id="IPR050742">
    <property type="entry name" value="Helicase_Restrict-Modif_Enz"/>
</dbReference>
<dbReference type="GO" id="GO:0005829">
    <property type="term" value="C:cytosol"/>
    <property type="evidence" value="ECO:0007669"/>
    <property type="project" value="TreeGrafter"/>
</dbReference>
<dbReference type="EMBL" id="CP003220">
    <property type="protein sequence ID" value="EGB13772.1"/>
    <property type="molecule type" value="Genomic_DNA"/>
</dbReference>
<evidence type="ECO:0000313" key="4">
    <source>
        <dbReference type="EMBL" id="EGB13772.1"/>
    </source>
</evidence>
<feature type="domain" description="Helicase C-terminal" evidence="3">
    <location>
        <begin position="686"/>
        <end position="855"/>
    </location>
</feature>
<dbReference type="OrthoDB" id="9804086at2"/>